<dbReference type="PROSITE" id="PS52016">
    <property type="entry name" value="TONB_DEPENDENT_REC_3"/>
    <property type="match status" value="1"/>
</dbReference>
<reference evidence="13 14" key="1">
    <citation type="submission" date="2018-12" db="EMBL/GenBank/DDBJ databases">
        <title>The Draft Genome Sequence of the Soil Bacterium Pedobacter tournemirensis R1.</title>
        <authorList>
            <person name="He J."/>
        </authorList>
    </citation>
    <scope>NUCLEOTIDE SEQUENCE [LARGE SCALE GENOMIC DNA]</scope>
    <source>
        <strain evidence="13 14">R1</strain>
    </source>
</reference>
<proteinExistence type="inferred from homology"/>
<dbReference type="InterPro" id="IPR012910">
    <property type="entry name" value="Plug_dom"/>
</dbReference>
<comment type="caution">
    <text evidence="13">The sequence shown here is derived from an EMBL/GenBank/DDBJ whole genome shotgun (WGS) entry which is preliminary data.</text>
</comment>
<dbReference type="InterPro" id="IPR008969">
    <property type="entry name" value="CarboxyPept-like_regulatory"/>
</dbReference>
<dbReference type="InterPro" id="IPR023996">
    <property type="entry name" value="TonB-dep_OMP_SusC/RagA"/>
</dbReference>
<feature type="domain" description="TonB-dependent receptor-like beta-barrel" evidence="11">
    <location>
        <begin position="497"/>
        <end position="852"/>
    </location>
</feature>
<dbReference type="Gene3D" id="2.170.130.10">
    <property type="entry name" value="TonB-dependent receptor, plug domain"/>
    <property type="match status" value="1"/>
</dbReference>
<dbReference type="Pfam" id="PF13715">
    <property type="entry name" value="CarbopepD_reg_2"/>
    <property type="match status" value="1"/>
</dbReference>
<evidence type="ECO:0000256" key="8">
    <source>
        <dbReference type="PROSITE-ProRule" id="PRU01360"/>
    </source>
</evidence>
<evidence type="ECO:0000256" key="10">
    <source>
        <dbReference type="SAM" id="SignalP"/>
    </source>
</evidence>
<sequence>MKITGIFIFMALMQVSAAGLAQRVTINQKNISLKQVFNEINRQTGYNVLWSPRQVNSSKTLNLKFEEAAIEEVLTECLKGTLLTYTIEKKTVVIRAKRSEKAMVTMAGAEGESVKLRPIQGKVTDNNGLPLPGATVKIKGSTKGAVTDGSGIFTIDVSSGDVLVISFLGYVTQEVTVNNQSALSIVLKEAQNELERVVVTALGIKKEAKSLSYNVQQISGNEVNRVSDANFVNTLNGKVAGVTINSSSSGVGGSARVVMRGLKSISGNNNALYVIDGVPMPNLNAEQVNDVFAGAGQTGDGISNINPDDIESISVLSGPSAAALYGSAAANGVVLVTTKKGQANRTSVNVSNNTLFSRPLVLPEFQNTYGPTEPESYYSWGDKLQTPSDYSPSNFFQTGVNGSNSVSLSTGTENNQTYVSAGSVNAQGIIHNNNYDRYNFSVRNSTSLLDKKLLMDLGFMASKVREQNMTAQGTYFNPLVPLYLFPAGDDFSKVEIYERYNASRNFKTQFWPYGDLGLAAQNPYWITERSRFVNNKNRYMINASLKYTFASWINLSGRVKLDETTDKFEKKFSASTNTLFASDAGYYSLSDVGNKQIYGDLLLNVNKYLNNNMWSVTANVGGSFENIDYDQNSYGGNLQDVPNLFSFNNIAKSTAEGSQSGYQTRKRSLFASSQLGYKSLIYLDVTARNDWPSTLAGSNTKSFFYPAVGLSGIITDIFKIKSGLMPYMKIRVSYSEVGNEPGPKITSPTYPVIGTPATFGRMPNPNLQPELTKSWEGGLNLVFLRNKLKLDATAYKSSTYNQFFEPTLSPAKTQYQSVILNAGQVDNKGIEISARFNDSYGSFSWGTFLTYSLNRNKIIELLPEWNVPGTSEVVSQRELDMGGTGSVKMVLKEGGSMGDIYVNTLRTDEHGAIYVHPSDHIVVSETNKFLYGGNTNPKYNAGWGGNASWKGISFNFLFTARVGGVVVSNTQAVMDAFGASKATADARDAGGAMVNGKLIPAMPYYQTIGGGTSGIGSLYCYSATNVRLSEMSVGYDIPMKKMAAWVKNMNVSFTGRNLFFLYRKAPFDPELTASTATYYQGIDYFMSPSVRNLGFAVKFQF</sequence>
<evidence type="ECO:0000256" key="9">
    <source>
        <dbReference type="RuleBase" id="RU003357"/>
    </source>
</evidence>
<feature type="chain" id="PRO_5020417639" evidence="10">
    <location>
        <begin position="18"/>
        <end position="1101"/>
    </location>
</feature>
<dbReference type="InterPro" id="IPR037066">
    <property type="entry name" value="Plug_dom_sf"/>
</dbReference>
<dbReference type="InterPro" id="IPR039426">
    <property type="entry name" value="TonB-dep_rcpt-like"/>
</dbReference>
<feature type="signal peptide" evidence="10">
    <location>
        <begin position="1"/>
        <end position="17"/>
    </location>
</feature>
<dbReference type="NCBIfam" id="TIGR04057">
    <property type="entry name" value="SusC_RagA_signa"/>
    <property type="match status" value="1"/>
</dbReference>
<keyword evidence="2 8" id="KW-0813">Transport</keyword>
<dbReference type="SUPFAM" id="SSF56935">
    <property type="entry name" value="Porins"/>
    <property type="match status" value="1"/>
</dbReference>
<accession>A0A4Q0M940</accession>
<keyword evidence="5 9" id="KW-0798">TonB box</keyword>
<evidence type="ECO:0000259" key="12">
    <source>
        <dbReference type="Pfam" id="PF07715"/>
    </source>
</evidence>
<evidence type="ECO:0000256" key="4">
    <source>
        <dbReference type="ARBA" id="ARBA00022692"/>
    </source>
</evidence>
<dbReference type="InterPro" id="IPR023997">
    <property type="entry name" value="TonB-dep_OMP_SusC/RagA_CS"/>
</dbReference>
<dbReference type="EMBL" id="RXOC01000006">
    <property type="protein sequence ID" value="RXF69708.1"/>
    <property type="molecule type" value="Genomic_DNA"/>
</dbReference>
<evidence type="ECO:0000256" key="2">
    <source>
        <dbReference type="ARBA" id="ARBA00022448"/>
    </source>
</evidence>
<dbReference type="AlphaFoldDB" id="A0A4Q0M940"/>
<dbReference type="SUPFAM" id="SSF49464">
    <property type="entry name" value="Carboxypeptidase regulatory domain-like"/>
    <property type="match status" value="1"/>
</dbReference>
<evidence type="ECO:0000259" key="11">
    <source>
        <dbReference type="Pfam" id="PF00593"/>
    </source>
</evidence>
<dbReference type="Proteomes" id="UP000290848">
    <property type="component" value="Unassembled WGS sequence"/>
</dbReference>
<dbReference type="NCBIfam" id="TIGR04056">
    <property type="entry name" value="OMP_RagA_SusC"/>
    <property type="match status" value="1"/>
</dbReference>
<evidence type="ECO:0000256" key="3">
    <source>
        <dbReference type="ARBA" id="ARBA00022452"/>
    </source>
</evidence>
<gene>
    <name evidence="13" type="ORF">EKH83_10665</name>
</gene>
<protein>
    <submittedName>
        <fullName evidence="13">SusC/RagA family TonB-linked outer membrane protein</fullName>
    </submittedName>
</protein>
<keyword evidence="10" id="KW-0732">Signal</keyword>
<keyword evidence="3 8" id="KW-1134">Transmembrane beta strand</keyword>
<keyword evidence="4 8" id="KW-0812">Transmembrane</keyword>
<dbReference type="Pfam" id="PF00593">
    <property type="entry name" value="TonB_dep_Rec_b-barrel"/>
    <property type="match status" value="1"/>
</dbReference>
<evidence type="ECO:0000313" key="14">
    <source>
        <dbReference type="Proteomes" id="UP000290848"/>
    </source>
</evidence>
<dbReference type="Pfam" id="PF07715">
    <property type="entry name" value="Plug"/>
    <property type="match status" value="1"/>
</dbReference>
<dbReference type="InterPro" id="IPR000531">
    <property type="entry name" value="Beta-barrel_TonB"/>
</dbReference>
<comment type="similarity">
    <text evidence="8 9">Belongs to the TonB-dependent receptor family.</text>
</comment>
<keyword evidence="7 8" id="KW-0998">Cell outer membrane</keyword>
<dbReference type="Gene3D" id="2.40.170.20">
    <property type="entry name" value="TonB-dependent receptor, beta-barrel domain"/>
    <property type="match status" value="1"/>
</dbReference>
<dbReference type="Gene3D" id="2.60.40.1120">
    <property type="entry name" value="Carboxypeptidase-like, regulatory domain"/>
    <property type="match status" value="1"/>
</dbReference>
<dbReference type="RefSeq" id="WP_128769408.1">
    <property type="nucleotide sequence ID" value="NZ_RXOC01000006.1"/>
</dbReference>
<name>A0A4Q0M940_9SPHI</name>
<comment type="subcellular location">
    <subcellularLocation>
        <location evidence="1 8">Cell outer membrane</location>
        <topology evidence="1 8">Multi-pass membrane protein</topology>
    </subcellularLocation>
</comment>
<evidence type="ECO:0000256" key="5">
    <source>
        <dbReference type="ARBA" id="ARBA00023077"/>
    </source>
</evidence>
<dbReference type="Gene3D" id="3.55.50.30">
    <property type="match status" value="1"/>
</dbReference>
<evidence type="ECO:0000313" key="13">
    <source>
        <dbReference type="EMBL" id="RXF69708.1"/>
    </source>
</evidence>
<evidence type="ECO:0000256" key="7">
    <source>
        <dbReference type="ARBA" id="ARBA00023237"/>
    </source>
</evidence>
<evidence type="ECO:0000256" key="6">
    <source>
        <dbReference type="ARBA" id="ARBA00023136"/>
    </source>
</evidence>
<feature type="domain" description="TonB-dependent receptor plug" evidence="12">
    <location>
        <begin position="209"/>
        <end position="333"/>
    </location>
</feature>
<keyword evidence="6 8" id="KW-0472">Membrane</keyword>
<dbReference type="InterPro" id="IPR036942">
    <property type="entry name" value="Beta-barrel_TonB_sf"/>
</dbReference>
<dbReference type="GO" id="GO:0009279">
    <property type="term" value="C:cell outer membrane"/>
    <property type="evidence" value="ECO:0007669"/>
    <property type="project" value="UniProtKB-SubCell"/>
</dbReference>
<evidence type="ECO:0000256" key="1">
    <source>
        <dbReference type="ARBA" id="ARBA00004571"/>
    </source>
</evidence>
<organism evidence="13 14">
    <name type="scientific">Arcticibacter tournemirensis</name>
    <dbReference type="NCBI Taxonomy" id="699437"/>
    <lineage>
        <taxon>Bacteria</taxon>
        <taxon>Pseudomonadati</taxon>
        <taxon>Bacteroidota</taxon>
        <taxon>Sphingobacteriia</taxon>
        <taxon>Sphingobacteriales</taxon>
        <taxon>Sphingobacteriaceae</taxon>
        <taxon>Arcticibacter</taxon>
    </lineage>
</organism>